<feature type="compositionally biased region" description="Acidic residues" evidence="5">
    <location>
        <begin position="321"/>
        <end position="332"/>
    </location>
</feature>
<feature type="compositionally biased region" description="Low complexity" evidence="5">
    <location>
        <begin position="306"/>
        <end position="318"/>
    </location>
</feature>
<dbReference type="SMART" id="SM00338">
    <property type="entry name" value="BRLZ"/>
    <property type="match status" value="1"/>
</dbReference>
<dbReference type="InterPro" id="IPR046347">
    <property type="entry name" value="bZIP_sf"/>
</dbReference>
<keyword evidence="2" id="KW-0238">DNA-binding</keyword>
<dbReference type="PANTHER" id="PTHR15284">
    <property type="entry name" value="NUCLEAR FACTOR INTERLEUKIN-3-REGULATED PROTEIN"/>
    <property type="match status" value="1"/>
</dbReference>
<evidence type="ECO:0000313" key="7">
    <source>
        <dbReference type="EMBL" id="CAL8077844.1"/>
    </source>
</evidence>
<feature type="compositionally biased region" description="Low complexity" evidence="5">
    <location>
        <begin position="369"/>
        <end position="385"/>
    </location>
</feature>
<feature type="region of interest" description="Disordered" evidence="5">
    <location>
        <begin position="191"/>
        <end position="483"/>
    </location>
</feature>
<name>A0ABP1PWA5_9HEXA</name>
<gene>
    <name evidence="7" type="ORF">ODALV1_LOCUS3932</name>
</gene>
<feature type="compositionally biased region" description="Basic and acidic residues" evidence="5">
    <location>
        <begin position="265"/>
        <end position="274"/>
    </location>
</feature>
<dbReference type="SUPFAM" id="SSF57959">
    <property type="entry name" value="Leucine zipper domain"/>
    <property type="match status" value="1"/>
</dbReference>
<dbReference type="CDD" id="cd14694">
    <property type="entry name" value="bZIP_NFIL3"/>
    <property type="match status" value="1"/>
</dbReference>
<feature type="compositionally biased region" description="Basic and acidic residues" evidence="5">
    <location>
        <begin position="202"/>
        <end position="222"/>
    </location>
</feature>
<evidence type="ECO:0000256" key="3">
    <source>
        <dbReference type="ARBA" id="ARBA00023163"/>
    </source>
</evidence>
<dbReference type="PROSITE" id="PS50217">
    <property type="entry name" value="BZIP"/>
    <property type="match status" value="1"/>
</dbReference>
<dbReference type="Proteomes" id="UP001642540">
    <property type="component" value="Unassembled WGS sequence"/>
</dbReference>
<evidence type="ECO:0000313" key="8">
    <source>
        <dbReference type="Proteomes" id="UP001642540"/>
    </source>
</evidence>
<feature type="compositionally biased region" description="Polar residues" evidence="5">
    <location>
        <begin position="286"/>
        <end position="305"/>
    </location>
</feature>
<evidence type="ECO:0000256" key="2">
    <source>
        <dbReference type="ARBA" id="ARBA00023125"/>
    </source>
</evidence>
<dbReference type="EMBL" id="CAXLJM020000013">
    <property type="protein sequence ID" value="CAL8077844.1"/>
    <property type="molecule type" value="Genomic_DNA"/>
</dbReference>
<protein>
    <recommendedName>
        <fullName evidence="6">BZIP domain-containing protein</fullName>
    </recommendedName>
</protein>
<evidence type="ECO:0000259" key="6">
    <source>
        <dbReference type="PROSITE" id="PS50217"/>
    </source>
</evidence>
<keyword evidence="1" id="KW-0805">Transcription regulation</keyword>
<dbReference type="InterPro" id="IPR004827">
    <property type="entry name" value="bZIP"/>
</dbReference>
<dbReference type="Pfam" id="PF07716">
    <property type="entry name" value="bZIP_2"/>
    <property type="match status" value="1"/>
</dbReference>
<evidence type="ECO:0000256" key="1">
    <source>
        <dbReference type="ARBA" id="ARBA00023015"/>
    </source>
</evidence>
<dbReference type="Gene3D" id="1.20.5.170">
    <property type="match status" value="1"/>
</dbReference>
<keyword evidence="3" id="KW-0804">Transcription</keyword>
<organism evidence="7 8">
    <name type="scientific">Orchesella dallaii</name>
    <dbReference type="NCBI Taxonomy" id="48710"/>
    <lineage>
        <taxon>Eukaryota</taxon>
        <taxon>Metazoa</taxon>
        <taxon>Ecdysozoa</taxon>
        <taxon>Arthropoda</taxon>
        <taxon>Hexapoda</taxon>
        <taxon>Collembola</taxon>
        <taxon>Entomobryomorpha</taxon>
        <taxon>Entomobryoidea</taxon>
        <taxon>Orchesellidae</taxon>
        <taxon>Orchesellinae</taxon>
        <taxon>Orchesella</taxon>
    </lineage>
</organism>
<dbReference type="PROSITE" id="PS00036">
    <property type="entry name" value="BZIP_BASIC"/>
    <property type="match status" value="1"/>
</dbReference>
<sequence length="524" mass="58431">MEATRADEHAHLRGQVMVARGPDSPANDGCNPGLPIPIPNAPMMAANGNRDPMGGNRGAPMFPNGNAGPPPPPFPLQVAFDLTQNVKRKDLFTQRKQREFIPDNKKDESYWDRRRRNNEAAKRSREKRRFNDMILEQRVLELTKENHILKAQLIAIKDKFGISGDNLIVLEQVLATLPSNDQLLNLSKRTKIYPSGGSMKGYDYDHDPDSGDESCHRERLDSVDMGPDDYPGHGSETRSRSPSQHQMERFVAPHPSLPPPMIEIGKPHNVEHHPMYNNYQDDYRDNQSSNTDRSGRSSISPSENILNLSLNGNQSSSESMEHDEEVNSDSDECPSISRRVIQDKQKFGANAEHDEEKLEGPVPNGKFYANGKNNQNNNANGAASNLPHKLRHKSHLGEKELPPYPYVAHGLKQESQVSPPCTPWDHDEITSSGSGSSDERDSGISINGDGSEKYLTENRQPGETKDSGSAPQRKRGKKRLMEESVLETENCQLKSELARLATEVACLKNFLSKKKPTGKEDGNQ</sequence>
<evidence type="ECO:0000256" key="5">
    <source>
        <dbReference type="SAM" id="MobiDB-lite"/>
    </source>
</evidence>
<evidence type="ECO:0000256" key="4">
    <source>
        <dbReference type="ARBA" id="ARBA00023242"/>
    </source>
</evidence>
<keyword evidence="4" id="KW-0539">Nucleus</keyword>
<dbReference type="InterPro" id="IPR047229">
    <property type="entry name" value="NFIL3-like"/>
</dbReference>
<feature type="compositionally biased region" description="Basic and acidic residues" evidence="5">
    <location>
        <begin position="340"/>
        <end position="359"/>
    </location>
</feature>
<reference evidence="7 8" key="1">
    <citation type="submission" date="2024-08" db="EMBL/GenBank/DDBJ databases">
        <authorList>
            <person name="Cucini C."/>
            <person name="Frati F."/>
        </authorList>
    </citation>
    <scope>NUCLEOTIDE SEQUENCE [LARGE SCALE GENOMIC DNA]</scope>
</reference>
<dbReference type="InterPro" id="IPR047106">
    <property type="entry name" value="NFIL3-like_bZIP"/>
</dbReference>
<feature type="domain" description="BZIP" evidence="6">
    <location>
        <begin position="107"/>
        <end position="159"/>
    </location>
</feature>
<keyword evidence="8" id="KW-1185">Reference proteome</keyword>
<feature type="compositionally biased region" description="Basic and acidic residues" evidence="5">
    <location>
        <begin position="450"/>
        <end position="466"/>
    </location>
</feature>
<proteinExistence type="predicted"/>
<dbReference type="PANTHER" id="PTHR15284:SF0">
    <property type="entry name" value="GH23983P"/>
    <property type="match status" value="1"/>
</dbReference>
<accession>A0ABP1PWA5</accession>
<comment type="caution">
    <text evidence="7">The sequence shown here is derived from an EMBL/GenBank/DDBJ whole genome shotgun (WGS) entry which is preliminary data.</text>
</comment>